<keyword evidence="2" id="KW-1133">Transmembrane helix</keyword>
<proteinExistence type="predicted"/>
<feature type="compositionally biased region" description="Low complexity" evidence="1">
    <location>
        <begin position="148"/>
        <end position="160"/>
    </location>
</feature>
<organism evidence="3 4">
    <name type="scientific">Actinomycetospora atypica</name>
    <dbReference type="NCBI Taxonomy" id="1290095"/>
    <lineage>
        <taxon>Bacteria</taxon>
        <taxon>Bacillati</taxon>
        <taxon>Actinomycetota</taxon>
        <taxon>Actinomycetes</taxon>
        <taxon>Pseudonocardiales</taxon>
        <taxon>Pseudonocardiaceae</taxon>
        <taxon>Actinomycetospora</taxon>
    </lineage>
</organism>
<feature type="non-terminal residue" evidence="3">
    <location>
        <position position="215"/>
    </location>
</feature>
<feature type="compositionally biased region" description="Pro residues" evidence="1">
    <location>
        <begin position="123"/>
        <end position="147"/>
    </location>
</feature>
<comment type="caution">
    <text evidence="3">The sequence shown here is derived from an EMBL/GenBank/DDBJ whole genome shotgun (WGS) entry which is preliminary data.</text>
</comment>
<feature type="region of interest" description="Disordered" evidence="1">
    <location>
        <begin position="1"/>
        <end position="84"/>
    </location>
</feature>
<feature type="non-terminal residue" evidence="3">
    <location>
        <position position="1"/>
    </location>
</feature>
<feature type="compositionally biased region" description="Low complexity" evidence="1">
    <location>
        <begin position="71"/>
        <end position="84"/>
    </location>
</feature>
<feature type="region of interest" description="Disordered" evidence="1">
    <location>
        <begin position="117"/>
        <end position="215"/>
    </location>
</feature>
<sequence length="215" mass="20969">VALGASAARRPATADEPDDRWGPAPDTGPTAVPGQELATRDPAARPAPGRGTTALLERPHIPGGDVPRPPVGTVAAPVGPQAPQGALRRYRPWLLAALAIVVLGAAAAMVPIPGLTSARTSQPAPPATSAPAAPAPTPGAAAPPSPVAPAHDAATPDPAAGSNDAAGSSTPRTSSADPTSSTRSSRTPNAFAPAAARPAASRPAAQQPAARPAPQ</sequence>
<feature type="transmembrane region" description="Helical" evidence="2">
    <location>
        <begin position="93"/>
        <end position="112"/>
    </location>
</feature>
<keyword evidence="2" id="KW-0812">Transmembrane</keyword>
<evidence type="ECO:0000256" key="1">
    <source>
        <dbReference type="SAM" id="MobiDB-lite"/>
    </source>
</evidence>
<evidence type="ECO:0000313" key="4">
    <source>
        <dbReference type="Proteomes" id="UP001595947"/>
    </source>
</evidence>
<reference evidence="4" key="1">
    <citation type="journal article" date="2019" name="Int. J. Syst. Evol. Microbiol.">
        <title>The Global Catalogue of Microorganisms (GCM) 10K type strain sequencing project: providing services to taxonomists for standard genome sequencing and annotation.</title>
        <authorList>
            <consortium name="The Broad Institute Genomics Platform"/>
            <consortium name="The Broad Institute Genome Sequencing Center for Infectious Disease"/>
            <person name="Wu L."/>
            <person name="Ma J."/>
        </authorList>
    </citation>
    <scope>NUCLEOTIDE SEQUENCE [LARGE SCALE GENOMIC DNA]</scope>
    <source>
        <strain evidence="4">CGMCC 4.7093</strain>
    </source>
</reference>
<dbReference type="Proteomes" id="UP001595947">
    <property type="component" value="Unassembled WGS sequence"/>
</dbReference>
<protein>
    <recommendedName>
        <fullName evidence="5">Serine/threonine protein kinase</fullName>
    </recommendedName>
</protein>
<keyword evidence="2" id="KW-0472">Membrane</keyword>
<feature type="compositionally biased region" description="Low complexity" evidence="1">
    <location>
        <begin position="168"/>
        <end position="215"/>
    </location>
</feature>
<keyword evidence="4" id="KW-1185">Reference proteome</keyword>
<evidence type="ECO:0000313" key="3">
    <source>
        <dbReference type="EMBL" id="MFC5066371.1"/>
    </source>
</evidence>
<evidence type="ECO:0000256" key="2">
    <source>
        <dbReference type="SAM" id="Phobius"/>
    </source>
</evidence>
<dbReference type="EMBL" id="JBHSIV010000102">
    <property type="protein sequence ID" value="MFC5066371.1"/>
    <property type="molecule type" value="Genomic_DNA"/>
</dbReference>
<evidence type="ECO:0008006" key="5">
    <source>
        <dbReference type="Google" id="ProtNLM"/>
    </source>
</evidence>
<accession>A0ABV9Z0H6</accession>
<name>A0ABV9Z0H6_9PSEU</name>
<gene>
    <name evidence="3" type="ORF">ACFPBZ_29500</name>
</gene>